<dbReference type="PANTHER" id="PTHR47706:SF1">
    <property type="entry name" value="CIPA-LIKE, PUTATIVE (AFU_ORTHOLOGUE AFUA_1G12460)-RELATED"/>
    <property type="match status" value="1"/>
</dbReference>
<evidence type="ECO:0000313" key="5">
    <source>
        <dbReference type="Proteomes" id="UP000182658"/>
    </source>
</evidence>
<feature type="domain" description="NmrA-like" evidence="3">
    <location>
        <begin position="10"/>
        <end position="230"/>
    </location>
</feature>
<dbReference type="InterPro" id="IPR008030">
    <property type="entry name" value="NmrA-like"/>
</dbReference>
<dbReference type="Proteomes" id="UP000182658">
    <property type="component" value="Unassembled WGS sequence"/>
</dbReference>
<dbReference type="Pfam" id="PF05368">
    <property type="entry name" value="NmrA"/>
    <property type="match status" value="1"/>
</dbReference>
<accession>A0A1J7IT06</accession>
<evidence type="ECO:0000256" key="1">
    <source>
        <dbReference type="ARBA" id="ARBA00022857"/>
    </source>
</evidence>
<evidence type="ECO:0000259" key="3">
    <source>
        <dbReference type="Pfam" id="PF05368"/>
    </source>
</evidence>
<dbReference type="InterPro" id="IPR051609">
    <property type="entry name" value="NmrA/Isoflavone_reductase-like"/>
</dbReference>
<evidence type="ECO:0000313" key="4">
    <source>
        <dbReference type="EMBL" id="OIW30307.1"/>
    </source>
</evidence>
<dbReference type="Gene3D" id="3.90.25.10">
    <property type="entry name" value="UDP-galactose 4-epimerase, domain 1"/>
    <property type="match status" value="1"/>
</dbReference>
<dbReference type="Gene3D" id="3.40.50.720">
    <property type="entry name" value="NAD(P)-binding Rossmann-like Domain"/>
    <property type="match status" value="1"/>
</dbReference>
<dbReference type="InParanoid" id="A0A1J7IT06"/>
<organism evidence="4 5">
    <name type="scientific">Coniochaeta ligniaria NRRL 30616</name>
    <dbReference type="NCBI Taxonomy" id="1408157"/>
    <lineage>
        <taxon>Eukaryota</taxon>
        <taxon>Fungi</taxon>
        <taxon>Dikarya</taxon>
        <taxon>Ascomycota</taxon>
        <taxon>Pezizomycotina</taxon>
        <taxon>Sordariomycetes</taxon>
        <taxon>Sordariomycetidae</taxon>
        <taxon>Coniochaetales</taxon>
        <taxon>Coniochaetaceae</taxon>
        <taxon>Coniochaeta</taxon>
    </lineage>
</organism>
<sequence length="308" mass="33115">MGSTSPREIQNVALAGATGNVGSNVLNALVGLDRFHITVLTRKEGASLPAGVTVKVADFTSVEALTEILKGQDAVIDTTSSPESQTPINLINAAAAAGVYRYITSDFGFDPLNPKVANLPVFGRKAASLKEARAANEKTGMTYTAVATGPFLDWNLRNRFSGIDLSAKKVQFFDEGANKIPWTTLEAVGKGVAAVLVHPEETENRPVYISSVVKSQREVVELAKEALGADGWEITKLDMDGVFKKAMEGFKAGDYSRQTMAPMIQYGSAREDYIRPWEKDDNALLGIEPMTDDELKALIKDLATASGK</sequence>
<dbReference type="EMBL" id="KV875097">
    <property type="protein sequence ID" value="OIW30307.1"/>
    <property type="molecule type" value="Genomic_DNA"/>
</dbReference>
<protein>
    <submittedName>
        <fullName evidence="4">Isoflavone reductase family protein CipA</fullName>
    </submittedName>
</protein>
<dbReference type="OrthoDB" id="9974981at2759"/>
<keyword evidence="1" id="KW-0521">NADP</keyword>
<keyword evidence="2" id="KW-0560">Oxidoreductase</keyword>
<dbReference type="CDD" id="cd05259">
    <property type="entry name" value="PCBER_SDR_a"/>
    <property type="match status" value="1"/>
</dbReference>
<dbReference type="PANTHER" id="PTHR47706">
    <property type="entry name" value="NMRA-LIKE FAMILY PROTEIN"/>
    <property type="match status" value="1"/>
</dbReference>
<dbReference type="InterPro" id="IPR036291">
    <property type="entry name" value="NAD(P)-bd_dom_sf"/>
</dbReference>
<name>A0A1J7IT06_9PEZI</name>
<proteinExistence type="predicted"/>
<gene>
    <name evidence="4" type="ORF">CONLIGDRAFT_363034</name>
</gene>
<dbReference type="AlphaFoldDB" id="A0A1J7IT06"/>
<dbReference type="InterPro" id="IPR045312">
    <property type="entry name" value="PCBER-like"/>
</dbReference>
<dbReference type="SUPFAM" id="SSF51735">
    <property type="entry name" value="NAD(P)-binding Rossmann-fold domains"/>
    <property type="match status" value="1"/>
</dbReference>
<dbReference type="GO" id="GO:0016491">
    <property type="term" value="F:oxidoreductase activity"/>
    <property type="evidence" value="ECO:0007669"/>
    <property type="project" value="UniProtKB-KW"/>
</dbReference>
<keyword evidence="5" id="KW-1185">Reference proteome</keyword>
<reference evidence="4 5" key="1">
    <citation type="submission" date="2016-10" db="EMBL/GenBank/DDBJ databases">
        <title>Draft genome sequence of Coniochaeta ligniaria NRRL30616, a lignocellulolytic fungus for bioabatement of inhibitors in plant biomass hydrolysates.</title>
        <authorList>
            <consortium name="DOE Joint Genome Institute"/>
            <person name="Jimenez D.J."/>
            <person name="Hector R.E."/>
            <person name="Riley R."/>
            <person name="Sun H."/>
            <person name="Grigoriev I.V."/>
            <person name="Van Elsas J.D."/>
            <person name="Nichols N.N."/>
        </authorList>
    </citation>
    <scope>NUCLEOTIDE SEQUENCE [LARGE SCALE GENOMIC DNA]</scope>
    <source>
        <strain evidence="4 5">NRRL 30616</strain>
    </source>
</reference>
<dbReference type="STRING" id="1408157.A0A1J7IT06"/>
<evidence type="ECO:0000256" key="2">
    <source>
        <dbReference type="ARBA" id="ARBA00023002"/>
    </source>
</evidence>